<dbReference type="EMBL" id="CP068047">
    <property type="protein sequence ID" value="QQR37176.1"/>
    <property type="molecule type" value="Genomic_DNA"/>
</dbReference>
<dbReference type="PANTHER" id="PTHR43046">
    <property type="entry name" value="GDP-MANNOSE MANNOSYL HYDROLASE"/>
    <property type="match status" value="1"/>
</dbReference>
<evidence type="ECO:0000259" key="3">
    <source>
        <dbReference type="PROSITE" id="PS51462"/>
    </source>
</evidence>
<accession>A0ABX7BZC4</accession>
<dbReference type="Proteomes" id="UP000595460">
    <property type="component" value="Chromosome"/>
</dbReference>
<proteinExistence type="predicted"/>
<protein>
    <submittedName>
        <fullName evidence="4">NUDIX domain-containing protein</fullName>
    </submittedName>
</protein>
<dbReference type="SUPFAM" id="SSF55811">
    <property type="entry name" value="Nudix"/>
    <property type="match status" value="1"/>
</dbReference>
<reference evidence="4 5" key="1">
    <citation type="submission" date="2021-01" db="EMBL/GenBank/DDBJ databases">
        <title>Genome seq and assembly of Devosia sp. G19.</title>
        <authorList>
            <person name="Chhetri G."/>
        </authorList>
    </citation>
    <scope>NUCLEOTIDE SEQUENCE [LARGE SCALE GENOMIC DNA]</scope>
    <source>
        <strain evidence="4 5">G19</strain>
    </source>
</reference>
<dbReference type="CDD" id="cd04688">
    <property type="entry name" value="NUDIX_Hydrolase"/>
    <property type="match status" value="1"/>
</dbReference>
<evidence type="ECO:0000313" key="5">
    <source>
        <dbReference type="Proteomes" id="UP000595460"/>
    </source>
</evidence>
<dbReference type="InterPro" id="IPR000086">
    <property type="entry name" value="NUDIX_hydrolase_dom"/>
</dbReference>
<dbReference type="Pfam" id="PF00293">
    <property type="entry name" value="NUDIX"/>
    <property type="match status" value="1"/>
</dbReference>
<dbReference type="PANTHER" id="PTHR43046:SF14">
    <property type="entry name" value="MUTT_NUDIX FAMILY PROTEIN"/>
    <property type="match status" value="1"/>
</dbReference>
<comment type="cofactor">
    <cofactor evidence="1">
        <name>Mg(2+)</name>
        <dbReference type="ChEBI" id="CHEBI:18420"/>
    </cofactor>
</comment>
<evidence type="ECO:0000313" key="4">
    <source>
        <dbReference type="EMBL" id="QQR37176.1"/>
    </source>
</evidence>
<dbReference type="InterPro" id="IPR015797">
    <property type="entry name" value="NUDIX_hydrolase-like_dom_sf"/>
</dbReference>
<feature type="domain" description="Nudix hydrolase" evidence="3">
    <location>
        <begin position="7"/>
        <end position="154"/>
    </location>
</feature>
<evidence type="ECO:0000256" key="2">
    <source>
        <dbReference type="ARBA" id="ARBA00022801"/>
    </source>
</evidence>
<name>A0ABX7BZC4_9HYPH</name>
<dbReference type="RefSeq" id="WP_201660792.1">
    <property type="nucleotide sequence ID" value="NZ_CP068047.1"/>
</dbReference>
<evidence type="ECO:0000256" key="1">
    <source>
        <dbReference type="ARBA" id="ARBA00001946"/>
    </source>
</evidence>
<gene>
    <name evidence="4" type="ORF">JI749_06075</name>
</gene>
<dbReference type="PROSITE" id="PS51462">
    <property type="entry name" value="NUDIX"/>
    <property type="match status" value="1"/>
</dbReference>
<sequence>MTGPRTMLSFAADGTRFNYRVAGAAIRDGHVLVDRENDDDYCMLPGGRVEMGEASNVALAREIEEELAMPATIGPLLFTYESFYGREGERYHELSFIYAIQLPPDIRPGGPQRFLVREDEGKLLQFSWLPLDGPALSQARLMPPWLPVRLRTLSGMPEHVIFHEAGATW</sequence>
<dbReference type="Gene3D" id="3.90.79.10">
    <property type="entry name" value="Nucleoside Triphosphate Pyrophosphohydrolase"/>
    <property type="match status" value="1"/>
</dbReference>
<keyword evidence="2" id="KW-0378">Hydrolase</keyword>
<keyword evidence="5" id="KW-1185">Reference proteome</keyword>
<organism evidence="4 5">
    <name type="scientific">Devosia oryziradicis</name>
    <dbReference type="NCBI Taxonomy" id="2801335"/>
    <lineage>
        <taxon>Bacteria</taxon>
        <taxon>Pseudomonadati</taxon>
        <taxon>Pseudomonadota</taxon>
        <taxon>Alphaproteobacteria</taxon>
        <taxon>Hyphomicrobiales</taxon>
        <taxon>Devosiaceae</taxon>
        <taxon>Devosia</taxon>
    </lineage>
</organism>